<dbReference type="GO" id="GO:0004177">
    <property type="term" value="F:aminopeptidase activity"/>
    <property type="evidence" value="ECO:0007669"/>
    <property type="project" value="UniProtKB-KW"/>
</dbReference>
<keyword evidence="2" id="KW-1185">Reference proteome</keyword>
<dbReference type="RefSeq" id="WP_265047210.1">
    <property type="nucleotide sequence ID" value="NZ_CP100390.1"/>
</dbReference>
<dbReference type="PROSITE" id="PS51257">
    <property type="entry name" value="PROKAR_LIPOPROTEIN"/>
    <property type="match status" value="1"/>
</dbReference>
<dbReference type="EMBL" id="CP100390">
    <property type="protein sequence ID" value="UZE95720.1"/>
    <property type="molecule type" value="Genomic_DNA"/>
</dbReference>
<evidence type="ECO:0000313" key="2">
    <source>
        <dbReference type="Proteomes" id="UP001163739"/>
    </source>
</evidence>
<name>A0ABY6N0U6_9ALTE</name>
<gene>
    <name evidence="1" type="ORF">NKI27_16910</name>
</gene>
<organism evidence="1 2">
    <name type="scientific">Alkalimarinus alittae</name>
    <dbReference type="NCBI Taxonomy" id="2961619"/>
    <lineage>
        <taxon>Bacteria</taxon>
        <taxon>Pseudomonadati</taxon>
        <taxon>Pseudomonadota</taxon>
        <taxon>Gammaproteobacteria</taxon>
        <taxon>Alteromonadales</taxon>
        <taxon>Alteromonadaceae</taxon>
        <taxon>Alkalimarinus</taxon>
    </lineage>
</organism>
<evidence type="ECO:0000313" key="1">
    <source>
        <dbReference type="EMBL" id="UZE95720.1"/>
    </source>
</evidence>
<proteinExistence type="predicted"/>
<sequence>MIIRTSLFTGTALLMALSAVLISLIQGCSTLTYYQQAIVGQYTILSDREDIDSLIADDATPKELKQKLETVRHIRAFSATEMQMNIGKSYAQYSDTKRDYVVWNITAAPELSLTPHQWCYPVIGCQSYRGYFQQHTAEVEANKLQQQGFDIWVGGVSAYSTLGWFNDPILNTFIYRDDSDLAALLIHELSHQVLYIKDDTAFNESFATAVELEGLRRWLISVNQAALIHHHQRRLKEKKLFIATVSDAIEKLKAIYASGLSDTTKRQQKQKIISAMRSEYQRNVINSDLSGVFTHWFDKVNNAKLITVSNYYHYVPAFTAMIAESEGDMAQFYKAVKALSKLDKASRDNILKGYLLKPAH</sequence>
<dbReference type="PIRSF" id="PIRSF029285">
    <property type="entry name" value="Aminopept"/>
    <property type="match status" value="1"/>
</dbReference>
<accession>A0ABY6N0U6</accession>
<keyword evidence="1" id="KW-0645">Protease</keyword>
<keyword evidence="1" id="KW-0031">Aminopeptidase</keyword>
<dbReference type="InterPro" id="IPR014553">
    <property type="entry name" value="Aminopept"/>
</dbReference>
<dbReference type="Pfam" id="PF10023">
    <property type="entry name" value="Aminopep"/>
    <property type="match status" value="1"/>
</dbReference>
<protein>
    <submittedName>
        <fullName evidence="1">Aminopeptidase</fullName>
    </submittedName>
</protein>
<keyword evidence="1" id="KW-0378">Hydrolase</keyword>
<dbReference type="Proteomes" id="UP001163739">
    <property type="component" value="Chromosome"/>
</dbReference>
<reference evidence="1" key="1">
    <citation type="submission" date="2022-06" db="EMBL/GenBank/DDBJ databases">
        <title>Alkalimarinus sp. nov., isolated from gut of a Alitta virens.</title>
        <authorList>
            <person name="Yang A.I."/>
            <person name="Shin N.-R."/>
        </authorList>
    </citation>
    <scope>NUCLEOTIDE SEQUENCE</scope>
    <source>
        <strain evidence="1">A2M4</strain>
    </source>
</reference>